<accession>I3ZA32</accession>
<proteinExistence type="predicted"/>
<gene>
    <name evidence="1" type="ordered locus">Belba_3608</name>
</gene>
<sequence length="55" mass="6203">MERLDMEKMENLVGGSDYCDTAWLLISSGGFQGDNDLYMILVNSYETHCQGNSSY</sequence>
<dbReference type="HOGENOM" id="CLU_3022764_0_0_10"/>
<keyword evidence="2" id="KW-1185">Reference proteome</keyword>
<dbReference type="EMBL" id="CP003281">
    <property type="protein sequence ID" value="AFL86100.1"/>
    <property type="molecule type" value="Genomic_DNA"/>
</dbReference>
<dbReference type="Proteomes" id="UP000006050">
    <property type="component" value="Chromosome"/>
</dbReference>
<evidence type="ECO:0000313" key="2">
    <source>
        <dbReference type="Proteomes" id="UP000006050"/>
    </source>
</evidence>
<dbReference type="eggNOG" id="ENOG502ZEQC">
    <property type="taxonomic scope" value="Bacteria"/>
</dbReference>
<name>I3ZA32_BELBD</name>
<organism evidence="1 2">
    <name type="scientific">Belliella baltica (strain DSM 15883 / CIP 108006 / LMG 21964 / BA134)</name>
    <dbReference type="NCBI Taxonomy" id="866536"/>
    <lineage>
        <taxon>Bacteria</taxon>
        <taxon>Pseudomonadati</taxon>
        <taxon>Bacteroidota</taxon>
        <taxon>Cytophagia</taxon>
        <taxon>Cytophagales</taxon>
        <taxon>Cyclobacteriaceae</taxon>
        <taxon>Belliella</taxon>
    </lineage>
</organism>
<dbReference type="AlphaFoldDB" id="I3ZA32"/>
<protein>
    <submittedName>
        <fullName evidence="1">Uncharacterized protein</fullName>
    </submittedName>
</protein>
<reference evidence="2" key="1">
    <citation type="submission" date="2012-06" db="EMBL/GenBank/DDBJ databases">
        <title>The complete genome of Belliella baltica DSM 15883.</title>
        <authorList>
            <person name="Lucas S."/>
            <person name="Copeland A."/>
            <person name="Lapidus A."/>
            <person name="Goodwin L."/>
            <person name="Pitluck S."/>
            <person name="Peters L."/>
            <person name="Mikhailova N."/>
            <person name="Davenport K."/>
            <person name="Kyrpides N."/>
            <person name="Mavromatis K."/>
            <person name="Pagani I."/>
            <person name="Ivanova N."/>
            <person name="Ovchinnikova G."/>
            <person name="Zeytun A."/>
            <person name="Detter J.C."/>
            <person name="Han C."/>
            <person name="Land M."/>
            <person name="Hauser L."/>
            <person name="Markowitz V."/>
            <person name="Cheng J.-F."/>
            <person name="Hugenholtz P."/>
            <person name="Woyke T."/>
            <person name="Wu D."/>
            <person name="Tindall B."/>
            <person name="Pomrenke H."/>
            <person name="Brambilla E."/>
            <person name="Klenk H.-P."/>
            <person name="Eisen J.A."/>
        </authorList>
    </citation>
    <scope>NUCLEOTIDE SEQUENCE [LARGE SCALE GENOMIC DNA]</scope>
    <source>
        <strain evidence="2">DSM 15883 / CIP 108006 / LMG 21964 / BA134</strain>
    </source>
</reference>
<evidence type="ECO:0000313" key="1">
    <source>
        <dbReference type="EMBL" id="AFL86100.1"/>
    </source>
</evidence>
<dbReference type="KEGG" id="bbd:Belba_3608"/>